<proteinExistence type="predicted"/>
<dbReference type="EMBL" id="OX596100">
    <property type="protein sequence ID" value="CAI9696052.1"/>
    <property type="molecule type" value="Genomic_DNA"/>
</dbReference>
<organism evidence="1 2">
    <name type="scientific">Rangifer tarandus platyrhynchus</name>
    <name type="common">Svalbard reindeer</name>
    <dbReference type="NCBI Taxonomy" id="3082113"/>
    <lineage>
        <taxon>Eukaryota</taxon>
        <taxon>Metazoa</taxon>
        <taxon>Chordata</taxon>
        <taxon>Craniata</taxon>
        <taxon>Vertebrata</taxon>
        <taxon>Euteleostomi</taxon>
        <taxon>Mammalia</taxon>
        <taxon>Eutheria</taxon>
        <taxon>Laurasiatheria</taxon>
        <taxon>Artiodactyla</taxon>
        <taxon>Ruminantia</taxon>
        <taxon>Pecora</taxon>
        <taxon>Cervidae</taxon>
        <taxon>Odocoileinae</taxon>
        <taxon>Rangifer</taxon>
    </lineage>
</organism>
<gene>
    <name evidence="1" type="ORF">MRATA1EN3_LOCUS7265</name>
</gene>
<evidence type="ECO:0000313" key="2">
    <source>
        <dbReference type="Proteomes" id="UP001162501"/>
    </source>
</evidence>
<dbReference type="Proteomes" id="UP001162501">
    <property type="component" value="Chromosome 16"/>
</dbReference>
<sequence>MVMSPACWGPQDIRFDLSPALNSLETGQKMRGNRPQTLDSGQLGTEGPDRGDSHASDSQGPQPPSGARIRHPHLSCPGVLTRLSPSHRGCHTRTSSVLSGVLTRPFLVSLGLSPPGSRHRPRPFTKRDVTREGPLQTLLVRQEDRKPSADDPRAVLSARHTRVGTGLPGGVTLKAAIAVPGQSLLRAGHPHTNLPEPPPASGWSHVQFSVDPLLTGRHLAQLARGFCSFPVHFRFSRRPCRLSPVRFQGQCLLRLAAPVPQSEAGVCGEDAPWGPVGPSPRCPGSSCVRVEAMCPVTTCTAPAKRDAGSDHSPGSAASVGRCAAGHRRVRAGRKHGGTQGSPFRKERSPKRCVCREILRRG</sequence>
<evidence type="ECO:0000313" key="1">
    <source>
        <dbReference type="EMBL" id="CAI9696052.1"/>
    </source>
</evidence>
<accession>A0ACB0E639</accession>
<name>A0ACB0E639_RANTA</name>
<reference evidence="1" key="1">
    <citation type="submission" date="2023-05" db="EMBL/GenBank/DDBJ databases">
        <authorList>
            <consortium name="ELIXIR-Norway"/>
        </authorList>
    </citation>
    <scope>NUCLEOTIDE SEQUENCE</scope>
</reference>
<protein>
    <submittedName>
        <fullName evidence="1">Uncharacterized protein</fullName>
    </submittedName>
</protein>